<feature type="transmembrane region" description="Helical" evidence="1">
    <location>
        <begin position="38"/>
        <end position="58"/>
    </location>
</feature>
<sequence>MDYSEVSCDASEDKPSNVKISLKYGKPVYRVTFNAIQFLYTLFILDVTLCIIGAIATLTSSVQVGRHLGHFINLVSNGDGNLVPILEGIPSFLFIVLNIAEFWALWKIFEPDKYSVNMNRILFILILISLGIVLMVIIFMIVILVEIYRPHGQVHDGIIEGMNKYANHSLIKATIDMVQIEFDCCGSKKYDEWYTIPWYEGNIADLNKP</sequence>
<dbReference type="Gene3D" id="1.10.1450.10">
    <property type="entry name" value="Tetraspanin"/>
    <property type="match status" value="1"/>
</dbReference>
<keyword evidence="1" id="KW-0812">Transmembrane</keyword>
<dbReference type="EMBL" id="OV121138">
    <property type="protein sequence ID" value="CAH0561148.1"/>
    <property type="molecule type" value="Genomic_DNA"/>
</dbReference>
<dbReference type="SUPFAM" id="SSF48652">
    <property type="entry name" value="Tetraspanin"/>
    <property type="match status" value="1"/>
</dbReference>
<dbReference type="Proteomes" id="UP001154078">
    <property type="component" value="Chromosome 7"/>
</dbReference>
<proteinExistence type="predicted"/>
<dbReference type="GO" id="GO:0016020">
    <property type="term" value="C:membrane"/>
    <property type="evidence" value="ECO:0007669"/>
    <property type="project" value="InterPro"/>
</dbReference>
<dbReference type="InterPro" id="IPR000830">
    <property type="entry name" value="Peripherin/rom-1"/>
</dbReference>
<evidence type="ECO:0000313" key="3">
    <source>
        <dbReference type="Proteomes" id="UP001154078"/>
    </source>
</evidence>
<evidence type="ECO:0008006" key="4">
    <source>
        <dbReference type="Google" id="ProtNLM"/>
    </source>
</evidence>
<organism evidence="2 3">
    <name type="scientific">Brassicogethes aeneus</name>
    <name type="common">Rape pollen beetle</name>
    <name type="synonym">Meligethes aeneus</name>
    <dbReference type="NCBI Taxonomy" id="1431903"/>
    <lineage>
        <taxon>Eukaryota</taxon>
        <taxon>Metazoa</taxon>
        <taxon>Ecdysozoa</taxon>
        <taxon>Arthropoda</taxon>
        <taxon>Hexapoda</taxon>
        <taxon>Insecta</taxon>
        <taxon>Pterygota</taxon>
        <taxon>Neoptera</taxon>
        <taxon>Endopterygota</taxon>
        <taxon>Coleoptera</taxon>
        <taxon>Polyphaga</taxon>
        <taxon>Cucujiformia</taxon>
        <taxon>Nitidulidae</taxon>
        <taxon>Meligethinae</taxon>
        <taxon>Brassicogethes</taxon>
    </lineage>
</organism>
<protein>
    <recommendedName>
        <fullName evidence="4">Tetraspanin</fullName>
    </recommendedName>
</protein>
<gene>
    <name evidence="2" type="ORF">MELIAE_LOCUS10754</name>
</gene>
<feature type="transmembrane region" description="Helical" evidence="1">
    <location>
        <begin position="121"/>
        <end position="145"/>
    </location>
</feature>
<keyword evidence="1" id="KW-1133">Transmembrane helix</keyword>
<dbReference type="PRINTS" id="PR00218">
    <property type="entry name" value="PERIPHERNRDS"/>
</dbReference>
<dbReference type="InterPro" id="IPR008952">
    <property type="entry name" value="Tetraspanin_EC2_sf"/>
</dbReference>
<dbReference type="GO" id="GO:0007601">
    <property type="term" value="P:visual perception"/>
    <property type="evidence" value="ECO:0007669"/>
    <property type="project" value="InterPro"/>
</dbReference>
<name>A0A9P0FM93_BRAAE</name>
<reference evidence="2" key="1">
    <citation type="submission" date="2021-12" db="EMBL/GenBank/DDBJ databases">
        <authorList>
            <person name="King R."/>
        </authorList>
    </citation>
    <scope>NUCLEOTIDE SEQUENCE</scope>
</reference>
<keyword evidence="3" id="KW-1185">Reference proteome</keyword>
<keyword evidence="1" id="KW-0472">Membrane</keyword>
<dbReference type="OrthoDB" id="9836210at2759"/>
<evidence type="ECO:0000256" key="1">
    <source>
        <dbReference type="SAM" id="Phobius"/>
    </source>
</evidence>
<feature type="transmembrane region" description="Helical" evidence="1">
    <location>
        <begin position="89"/>
        <end position="109"/>
    </location>
</feature>
<evidence type="ECO:0000313" key="2">
    <source>
        <dbReference type="EMBL" id="CAH0561148.1"/>
    </source>
</evidence>
<dbReference type="AlphaFoldDB" id="A0A9P0FM93"/>
<accession>A0A9P0FM93</accession>